<dbReference type="GO" id="GO:0004519">
    <property type="term" value="F:endonuclease activity"/>
    <property type="evidence" value="ECO:0007669"/>
    <property type="project" value="UniProtKB-KW"/>
</dbReference>
<evidence type="ECO:0000256" key="1">
    <source>
        <dbReference type="ARBA" id="ARBA00022679"/>
    </source>
</evidence>
<evidence type="ECO:0000256" key="5">
    <source>
        <dbReference type="ARBA" id="ARBA00022801"/>
    </source>
</evidence>
<dbReference type="EMBL" id="FUEG01000009">
    <property type="protein sequence ID" value="SJL08305.1"/>
    <property type="molecule type" value="Genomic_DNA"/>
</dbReference>
<keyword evidence="5" id="KW-0378">Hydrolase</keyword>
<dbReference type="OrthoDB" id="3271192at2759"/>
<evidence type="ECO:0000256" key="4">
    <source>
        <dbReference type="ARBA" id="ARBA00022759"/>
    </source>
</evidence>
<feature type="compositionally biased region" description="Basic residues" evidence="7">
    <location>
        <begin position="194"/>
        <end position="203"/>
    </location>
</feature>
<evidence type="ECO:0000256" key="2">
    <source>
        <dbReference type="ARBA" id="ARBA00022695"/>
    </source>
</evidence>
<sequence length="297" mass="33672">MPIPKLYTSLPTRLPAMEYKQEWAPTFEDTEVWAEQGPKTQYSMMEREALAAKEGLVRFQPFIEGERITLITDHSALQWAKTYENSNRQLASWGMVFSAYTPLLEIVHCPGCKHLNIDPLSCLPRPPPSHISPNNAGKSPLRSNSDLAESQEATQRNLPALRAMQLSEVHNALNINRSENAVDGKKEMRNEPRRLKRGVRTPGRKGDESQVPDDNPELAWNNALALLWAAANGPLLSMHMTIEDDRLLQFTEGYQQDKQFHTIWKEVVEARDSCSEGGKFFVDQDHLLFFTDADSQA</sequence>
<keyword evidence="10" id="KW-1185">Reference proteome</keyword>
<evidence type="ECO:0000259" key="8">
    <source>
        <dbReference type="Pfam" id="PF17917"/>
    </source>
</evidence>
<evidence type="ECO:0000256" key="3">
    <source>
        <dbReference type="ARBA" id="ARBA00022722"/>
    </source>
</evidence>
<evidence type="ECO:0000256" key="6">
    <source>
        <dbReference type="ARBA" id="ARBA00022918"/>
    </source>
</evidence>
<keyword evidence="3" id="KW-0540">Nuclease</keyword>
<dbReference type="AlphaFoldDB" id="A0A284RHS7"/>
<keyword evidence="6" id="KW-0695">RNA-directed DNA polymerase</keyword>
<keyword evidence="1" id="KW-0808">Transferase</keyword>
<protein>
    <recommendedName>
        <fullName evidence="8">Reverse transcriptase RNase H-like domain-containing protein</fullName>
    </recommendedName>
</protein>
<proteinExistence type="predicted"/>
<dbReference type="InterPro" id="IPR043502">
    <property type="entry name" value="DNA/RNA_pol_sf"/>
</dbReference>
<feature type="compositionally biased region" description="Basic and acidic residues" evidence="7">
    <location>
        <begin position="180"/>
        <end position="193"/>
    </location>
</feature>
<feature type="region of interest" description="Disordered" evidence="7">
    <location>
        <begin position="128"/>
        <end position="154"/>
    </location>
</feature>
<feature type="region of interest" description="Disordered" evidence="7">
    <location>
        <begin position="175"/>
        <end position="215"/>
    </location>
</feature>
<dbReference type="GO" id="GO:0016787">
    <property type="term" value="F:hydrolase activity"/>
    <property type="evidence" value="ECO:0007669"/>
    <property type="project" value="UniProtKB-KW"/>
</dbReference>
<dbReference type="Pfam" id="PF17917">
    <property type="entry name" value="RT_RNaseH"/>
    <property type="match status" value="1"/>
</dbReference>
<dbReference type="InterPro" id="IPR041373">
    <property type="entry name" value="RT_RNaseH"/>
</dbReference>
<feature type="domain" description="Reverse transcriptase RNase H-like" evidence="8">
    <location>
        <begin position="38"/>
        <end position="100"/>
    </location>
</feature>
<dbReference type="Proteomes" id="UP000219338">
    <property type="component" value="Unassembled WGS sequence"/>
</dbReference>
<feature type="compositionally biased region" description="Polar residues" evidence="7">
    <location>
        <begin position="131"/>
        <end position="154"/>
    </location>
</feature>
<gene>
    <name evidence="9" type="ORF">ARMOST_11668</name>
</gene>
<accession>A0A284RHS7</accession>
<dbReference type="GO" id="GO:0003964">
    <property type="term" value="F:RNA-directed DNA polymerase activity"/>
    <property type="evidence" value="ECO:0007669"/>
    <property type="project" value="UniProtKB-KW"/>
</dbReference>
<dbReference type="STRING" id="47428.A0A284RHS7"/>
<evidence type="ECO:0000313" key="10">
    <source>
        <dbReference type="Proteomes" id="UP000219338"/>
    </source>
</evidence>
<evidence type="ECO:0000256" key="7">
    <source>
        <dbReference type="SAM" id="MobiDB-lite"/>
    </source>
</evidence>
<evidence type="ECO:0000313" key="9">
    <source>
        <dbReference type="EMBL" id="SJL08305.1"/>
    </source>
</evidence>
<dbReference type="SUPFAM" id="SSF56672">
    <property type="entry name" value="DNA/RNA polymerases"/>
    <property type="match status" value="1"/>
</dbReference>
<name>A0A284RHS7_ARMOS</name>
<organism evidence="9 10">
    <name type="scientific">Armillaria ostoyae</name>
    <name type="common">Armillaria root rot fungus</name>
    <dbReference type="NCBI Taxonomy" id="47428"/>
    <lineage>
        <taxon>Eukaryota</taxon>
        <taxon>Fungi</taxon>
        <taxon>Dikarya</taxon>
        <taxon>Basidiomycota</taxon>
        <taxon>Agaricomycotina</taxon>
        <taxon>Agaricomycetes</taxon>
        <taxon>Agaricomycetidae</taxon>
        <taxon>Agaricales</taxon>
        <taxon>Marasmiineae</taxon>
        <taxon>Physalacriaceae</taxon>
        <taxon>Armillaria</taxon>
    </lineage>
</organism>
<keyword evidence="4" id="KW-0255">Endonuclease</keyword>
<reference evidence="10" key="1">
    <citation type="journal article" date="2017" name="Nat. Ecol. Evol.">
        <title>Genome expansion and lineage-specific genetic innovations in the forest pathogenic fungi Armillaria.</title>
        <authorList>
            <person name="Sipos G."/>
            <person name="Prasanna A.N."/>
            <person name="Walter M.C."/>
            <person name="O'Connor E."/>
            <person name="Balint B."/>
            <person name="Krizsan K."/>
            <person name="Kiss B."/>
            <person name="Hess J."/>
            <person name="Varga T."/>
            <person name="Slot J."/>
            <person name="Riley R."/>
            <person name="Boka B."/>
            <person name="Rigling D."/>
            <person name="Barry K."/>
            <person name="Lee J."/>
            <person name="Mihaltcheva S."/>
            <person name="LaButti K."/>
            <person name="Lipzen A."/>
            <person name="Waldron R."/>
            <person name="Moloney N.M."/>
            <person name="Sperisen C."/>
            <person name="Kredics L."/>
            <person name="Vagvoelgyi C."/>
            <person name="Patrignani A."/>
            <person name="Fitzpatrick D."/>
            <person name="Nagy I."/>
            <person name="Doyle S."/>
            <person name="Anderson J.B."/>
            <person name="Grigoriev I.V."/>
            <person name="Gueldener U."/>
            <person name="Muensterkoetter M."/>
            <person name="Nagy L.G."/>
        </authorList>
    </citation>
    <scope>NUCLEOTIDE SEQUENCE [LARGE SCALE GENOMIC DNA]</scope>
    <source>
        <strain evidence="10">C18/9</strain>
    </source>
</reference>
<keyword evidence="2" id="KW-0548">Nucleotidyltransferase</keyword>